<name>A0A4P6JZB8_KTERU</name>
<reference evidence="2 3" key="1">
    <citation type="submission" date="2019-01" db="EMBL/GenBank/DDBJ databases">
        <title>Ktedonosporobacter rubrisoli SCAWS-G2.</title>
        <authorList>
            <person name="Huang Y."/>
            <person name="Yan B."/>
        </authorList>
    </citation>
    <scope>NUCLEOTIDE SEQUENCE [LARGE SCALE GENOMIC DNA]</scope>
    <source>
        <strain evidence="2 3">SCAWS-G2</strain>
    </source>
</reference>
<organism evidence="2 3">
    <name type="scientific">Ktedonosporobacter rubrisoli</name>
    <dbReference type="NCBI Taxonomy" id="2509675"/>
    <lineage>
        <taxon>Bacteria</taxon>
        <taxon>Bacillati</taxon>
        <taxon>Chloroflexota</taxon>
        <taxon>Ktedonobacteria</taxon>
        <taxon>Ktedonobacterales</taxon>
        <taxon>Ktedonosporobacteraceae</taxon>
        <taxon>Ktedonosporobacter</taxon>
    </lineage>
</organism>
<evidence type="ECO:0000313" key="2">
    <source>
        <dbReference type="EMBL" id="QBD80842.1"/>
    </source>
</evidence>
<dbReference type="InterPro" id="IPR012338">
    <property type="entry name" value="Beta-lactam/transpept-like"/>
</dbReference>
<evidence type="ECO:0000259" key="1">
    <source>
        <dbReference type="Pfam" id="PF00144"/>
    </source>
</evidence>
<evidence type="ECO:0000313" key="3">
    <source>
        <dbReference type="Proteomes" id="UP000290365"/>
    </source>
</evidence>
<keyword evidence="2" id="KW-0378">Hydrolase</keyword>
<feature type="domain" description="Beta-lactamase-related" evidence="1">
    <location>
        <begin position="20"/>
        <end position="377"/>
    </location>
</feature>
<dbReference type="GO" id="GO:0016787">
    <property type="term" value="F:hydrolase activity"/>
    <property type="evidence" value="ECO:0007669"/>
    <property type="project" value="UniProtKB-KW"/>
</dbReference>
<proteinExistence type="predicted"/>
<dbReference type="PANTHER" id="PTHR43319:SF3">
    <property type="entry name" value="BETA-LACTAMASE-RELATED DOMAIN-CONTAINING PROTEIN"/>
    <property type="match status" value="1"/>
</dbReference>
<protein>
    <submittedName>
        <fullName evidence="2">Class A beta-lactamase-related serine hydrolase</fullName>
    </submittedName>
</protein>
<dbReference type="EMBL" id="CP035758">
    <property type="protein sequence ID" value="QBD80842.1"/>
    <property type="molecule type" value="Genomic_DNA"/>
</dbReference>
<dbReference type="PANTHER" id="PTHR43319">
    <property type="entry name" value="BETA-LACTAMASE-RELATED"/>
    <property type="match status" value="1"/>
</dbReference>
<gene>
    <name evidence="2" type="ORF">EPA93_34695</name>
</gene>
<dbReference type="SUPFAM" id="SSF56601">
    <property type="entry name" value="beta-lactamase/transpeptidase-like"/>
    <property type="match status" value="1"/>
</dbReference>
<keyword evidence="3" id="KW-1185">Reference proteome</keyword>
<dbReference type="Proteomes" id="UP000290365">
    <property type="component" value="Chromosome"/>
</dbReference>
<dbReference type="AlphaFoldDB" id="A0A4P6JZB8"/>
<dbReference type="Pfam" id="PF00144">
    <property type="entry name" value="Beta-lactamase"/>
    <property type="match status" value="1"/>
</dbReference>
<dbReference type="RefSeq" id="WP_129891904.1">
    <property type="nucleotide sequence ID" value="NZ_CP035758.1"/>
</dbReference>
<dbReference type="InterPro" id="IPR001466">
    <property type="entry name" value="Beta-lactam-related"/>
</dbReference>
<dbReference type="KEGG" id="kbs:EPA93_34695"/>
<accession>A0A4P6JZB8</accession>
<dbReference type="OrthoDB" id="9770183at2"/>
<dbReference type="Gene3D" id="3.40.710.10">
    <property type="entry name" value="DD-peptidase/beta-lactamase superfamily"/>
    <property type="match status" value="1"/>
</dbReference>
<sequence length="392" mass="42093">MTVSLQGNVEPRFTSVRDEFQSLFEQGHEVGAALCVYQHGKPVLDLWAGLANQQAGVPWQHDTLSWLASASKGMVAASALLLVERGLLDLDAPVSRYWPEFAAEGKAAIPVRWLLSHRSGVAALDKPISYEDEIAYTPIIEAIAAQRPWWKPGTAHGYHALTIGWAISEVIRRITGLTIGQFFAQEIAAPLGLELYIGLPEALTGRVASVVVPTQEEMARGLTDPALAAFSQAMVDPGSLLYKATFAATTLTFEDVNNPQYYAAEDPAGGGLGTATSLARLYATLIGEVDGTRLLRPELVEQARNVESSGLDQVLRIYTLYGLGFMLPGSGLWPDFGARAFGHAGSTGALGFADPEHALAFGYVTNKMTGLVEGNDERTTSLIRSLYSCLAP</sequence>
<dbReference type="InterPro" id="IPR052907">
    <property type="entry name" value="Beta-lactamase/esterase"/>
</dbReference>